<keyword evidence="3" id="KW-1185">Reference proteome</keyword>
<protein>
    <submittedName>
        <fullName evidence="2">Uncharacterized protein</fullName>
    </submittedName>
</protein>
<dbReference type="AlphaFoldDB" id="Q4UFC8"/>
<dbReference type="eggNOG" id="ENOG502QXDI">
    <property type="taxonomic scope" value="Eukaryota"/>
</dbReference>
<dbReference type="EMBL" id="CR940348">
    <property type="protein sequence ID" value="CAI74188.1"/>
    <property type="molecule type" value="Genomic_DNA"/>
</dbReference>
<evidence type="ECO:0000313" key="3">
    <source>
        <dbReference type="Proteomes" id="UP000001950"/>
    </source>
</evidence>
<dbReference type="GeneID" id="3861652"/>
<dbReference type="OMA" id="FIPMYYV"/>
<name>Q4UFC8_THEAN</name>
<dbReference type="KEGG" id="tan:TA15165"/>
<evidence type="ECO:0000256" key="1">
    <source>
        <dbReference type="SAM" id="MobiDB-lite"/>
    </source>
</evidence>
<feature type="region of interest" description="Disordered" evidence="1">
    <location>
        <begin position="47"/>
        <end position="74"/>
    </location>
</feature>
<gene>
    <name evidence="2" type="ORF">TA15165</name>
</gene>
<dbReference type="OrthoDB" id="365914at2759"/>
<evidence type="ECO:0000313" key="2">
    <source>
        <dbReference type="EMBL" id="CAI74188.1"/>
    </source>
</evidence>
<reference evidence="2 3" key="1">
    <citation type="journal article" date="2005" name="Science">
        <title>Genome of the host-cell transforming parasite Theileria annulata compared with T. parva.</title>
        <authorList>
            <person name="Pain A."/>
            <person name="Renauld H."/>
            <person name="Berriman M."/>
            <person name="Murphy L."/>
            <person name="Yeats C.A."/>
            <person name="Weir W."/>
            <person name="Kerhornou A."/>
            <person name="Aslett M."/>
            <person name="Bishop R."/>
            <person name="Bouchier C."/>
            <person name="Cochet M."/>
            <person name="Coulson R.M.R."/>
            <person name="Cronin A."/>
            <person name="de Villiers E.P."/>
            <person name="Fraser A."/>
            <person name="Fosker N."/>
            <person name="Gardner M."/>
            <person name="Goble A."/>
            <person name="Griffiths-Jones S."/>
            <person name="Harris D.E."/>
            <person name="Katzer F."/>
            <person name="Larke N."/>
            <person name="Lord A."/>
            <person name="Maser P."/>
            <person name="McKellar S."/>
            <person name="Mooney P."/>
            <person name="Morton F."/>
            <person name="Nene V."/>
            <person name="O'Neil S."/>
            <person name="Price C."/>
            <person name="Quail M.A."/>
            <person name="Rabbinowitsch E."/>
            <person name="Rawlings N.D."/>
            <person name="Rutter S."/>
            <person name="Saunders D."/>
            <person name="Seeger K."/>
            <person name="Shah T."/>
            <person name="Squares R."/>
            <person name="Squares S."/>
            <person name="Tivey A."/>
            <person name="Walker A.R."/>
            <person name="Woodward J."/>
            <person name="Dobbelaere D.A.E."/>
            <person name="Langsley G."/>
            <person name="Rajandream M.A."/>
            <person name="McKeever D."/>
            <person name="Shiels B."/>
            <person name="Tait A."/>
            <person name="Barrell B.G."/>
            <person name="Hall N."/>
        </authorList>
    </citation>
    <scope>NUCLEOTIDE SEQUENCE [LARGE SCALE GENOMIC DNA]</scope>
    <source>
        <strain evidence="3">Ankara</strain>
    </source>
</reference>
<dbReference type="InParanoid" id="Q4UFC8"/>
<dbReference type="Proteomes" id="UP000001950">
    <property type="component" value="Chromosome 2"/>
</dbReference>
<sequence>MEFTAKQLLDELINKIEKTQHESNYSILSPENLLNPNLYFSKNTVQSRNLQESKSSEHYKNTDEFRNTEKSGNSEEFGNIEELHDNSVLFDFTINNKCSKHTNNSTNTISNILDRKNKINKKRILIRGYEKVVMKKNDMLSVKKDICNLLFSHFPKYLNSSFRFKVGELCYLKWYDELCLVIINYASQKLLISSDNDFDDNYDNYDQDKNTQDRRNIWLYDINEEVFLDYDNHNLYSKLNELKPINILLDNNFTYNFTHNFKDFKDKHSIRYYFIPMYYVSFPGYKRRCSKLFRFWVQEKDLIKFKSIRFLSHNKDVIKSSIVKSSIKSSVKSTAIKSIVKSPVIENTGKSSRNKDKSKTNKKKNIEITNNCSYIITRTRGDKLWNKRKILPINEYVYDVIHNLYHHDLVSGRYITNNEFFCNNGYIPWIIPKSVRKVVIRHHRLITTNKITIRQTIKYRKSIHLIIQNFKFLLLIISKLSNPYYSTIRNNTRSNNLEIEIIDQLGIISLYMINYLETLNGNIFTKFNEIYINNFYWLDILLLWIDHFFLNNCCYTLYEYNQLLYLTKLYNNNTLSQLLSNIFSHQIIN</sequence>
<feature type="compositionally biased region" description="Basic and acidic residues" evidence="1">
    <location>
        <begin position="54"/>
        <end position="73"/>
    </location>
</feature>
<accession>Q4UFC8</accession>
<proteinExistence type="predicted"/>
<dbReference type="VEuPathDB" id="PiroplasmaDB:TA15165"/>
<dbReference type="RefSeq" id="XP_951920.1">
    <property type="nucleotide sequence ID" value="XM_946827.1"/>
</dbReference>
<organism evidence="2 3">
    <name type="scientific">Theileria annulata</name>
    <dbReference type="NCBI Taxonomy" id="5874"/>
    <lineage>
        <taxon>Eukaryota</taxon>
        <taxon>Sar</taxon>
        <taxon>Alveolata</taxon>
        <taxon>Apicomplexa</taxon>
        <taxon>Aconoidasida</taxon>
        <taxon>Piroplasmida</taxon>
        <taxon>Theileriidae</taxon>
        <taxon>Theileria</taxon>
    </lineage>
</organism>